<keyword evidence="2" id="KW-1185">Reference proteome</keyword>
<name>A0A314KIL1_NICAT</name>
<sequence length="107" mass="12539">MLVPAELLMMHHFVSWNLFSYNLADSAQVTITCCCSDIAFSWVYFKKLVLRLLITRDITYFYNHKTYQLKQFRKNVDTLYCALNTKIVTLSDMDSSLNNIISNLQII</sequence>
<evidence type="ECO:0000313" key="1">
    <source>
        <dbReference type="EMBL" id="OIT29078.1"/>
    </source>
</evidence>
<comment type="caution">
    <text evidence="1">The sequence shown here is derived from an EMBL/GenBank/DDBJ whole genome shotgun (WGS) entry which is preliminary data.</text>
</comment>
<organism evidence="1 2">
    <name type="scientific">Nicotiana attenuata</name>
    <name type="common">Coyote tobacco</name>
    <dbReference type="NCBI Taxonomy" id="49451"/>
    <lineage>
        <taxon>Eukaryota</taxon>
        <taxon>Viridiplantae</taxon>
        <taxon>Streptophyta</taxon>
        <taxon>Embryophyta</taxon>
        <taxon>Tracheophyta</taxon>
        <taxon>Spermatophyta</taxon>
        <taxon>Magnoliopsida</taxon>
        <taxon>eudicotyledons</taxon>
        <taxon>Gunneridae</taxon>
        <taxon>Pentapetalae</taxon>
        <taxon>asterids</taxon>
        <taxon>lamiids</taxon>
        <taxon>Solanales</taxon>
        <taxon>Solanaceae</taxon>
        <taxon>Nicotianoideae</taxon>
        <taxon>Nicotianeae</taxon>
        <taxon>Nicotiana</taxon>
    </lineage>
</organism>
<dbReference type="Gramene" id="OIT29078">
    <property type="protein sequence ID" value="OIT29078"/>
    <property type="gene ID" value="A4A49_28574"/>
</dbReference>
<dbReference type="EMBL" id="MJEQ01001868">
    <property type="protein sequence ID" value="OIT29078.1"/>
    <property type="molecule type" value="Genomic_DNA"/>
</dbReference>
<evidence type="ECO:0000313" key="2">
    <source>
        <dbReference type="Proteomes" id="UP000187609"/>
    </source>
</evidence>
<dbReference type="AlphaFoldDB" id="A0A314KIL1"/>
<gene>
    <name evidence="1" type="ORF">A4A49_28574</name>
</gene>
<dbReference type="Proteomes" id="UP000187609">
    <property type="component" value="Unassembled WGS sequence"/>
</dbReference>
<reference evidence="1" key="1">
    <citation type="submission" date="2016-11" db="EMBL/GenBank/DDBJ databases">
        <title>The genome of Nicotiana attenuata.</title>
        <authorList>
            <person name="Xu S."/>
            <person name="Brockmoeller T."/>
            <person name="Gaquerel E."/>
            <person name="Navarro A."/>
            <person name="Kuhl H."/>
            <person name="Gase K."/>
            <person name="Ling Z."/>
            <person name="Zhou W."/>
            <person name="Kreitzer C."/>
            <person name="Stanke M."/>
            <person name="Tang H."/>
            <person name="Lyons E."/>
            <person name="Pandey P."/>
            <person name="Pandey S.P."/>
            <person name="Timmermann B."/>
            <person name="Baldwin I.T."/>
        </authorList>
    </citation>
    <scope>NUCLEOTIDE SEQUENCE [LARGE SCALE GENOMIC DNA]</scope>
    <source>
        <strain evidence="1">UT</strain>
    </source>
</reference>
<protein>
    <submittedName>
        <fullName evidence="1">Uncharacterized protein</fullName>
    </submittedName>
</protein>
<accession>A0A314KIL1</accession>
<proteinExistence type="predicted"/>